<sequence length="520" mass="60692">MNILIVDDEPIFIKKVRRIITEFDAETGETTEVAEAYSGQEALKIIAKSKPDLLFTDIKMSNMNGIELSLSLQKDFPEIPIVIISGYPSFDYARAAIRANVLEYLLKPIDPELVKAVIHRVYPRLLEAKYAEEKQLLQRAIEFDDQWEEKRVDGNDAIRRYRAYYVVAIQNLEVMNDRERLFYRQTDIAHEAYMTELNRHIGENGSAWIFDYRDQRSYMIIVGLKDEDEEAIEGVVDSIVRYFSFRDFPVSVVYTSGLHKISNIKETIPLLADVLKDRIVLGVPSRIRLKPGEAYSRIAYMQLGEQEEMKMSSLLQKEDTAAMKKQFFLTFQMWKAERLPVVEVEQNMKRLYGWVEKHARFANSKAAGIAEKRIEEILQTAVSFEEAAEFLWELLLERLEPQAGSRAFEPPAPLFKQIDYYLKTNLNRPIGLNHLSEHFKVSRTYLCNLFRKQAGASFLDYFNTLRMDKAKELIRERPELMFKEIAERIGFWDHHYFSRVFKTFTGLTPSEFRQAESISD</sequence>
<evidence type="ECO:0000256" key="8">
    <source>
        <dbReference type="PROSITE-ProRule" id="PRU00169"/>
    </source>
</evidence>
<dbReference type="InterPro" id="IPR051552">
    <property type="entry name" value="HptR"/>
</dbReference>
<evidence type="ECO:0000256" key="3">
    <source>
        <dbReference type="ARBA" id="ARBA00022553"/>
    </source>
</evidence>
<evidence type="ECO:0000256" key="6">
    <source>
        <dbReference type="ARBA" id="ARBA00023125"/>
    </source>
</evidence>
<feature type="domain" description="Response regulatory" evidence="10">
    <location>
        <begin position="2"/>
        <end position="122"/>
    </location>
</feature>
<keyword evidence="7" id="KW-0804">Transcription</keyword>
<dbReference type="CDD" id="cd17536">
    <property type="entry name" value="REC_YesN-like"/>
    <property type="match status" value="1"/>
</dbReference>
<dbReference type="RefSeq" id="WP_232186147.1">
    <property type="nucleotide sequence ID" value="NZ_JAIOAP010000007.1"/>
</dbReference>
<evidence type="ECO:0000259" key="9">
    <source>
        <dbReference type="PROSITE" id="PS01124"/>
    </source>
</evidence>
<comment type="caution">
    <text evidence="11">The sequence shown here is derived from an EMBL/GenBank/DDBJ whole genome shotgun (WGS) entry which is preliminary data.</text>
</comment>
<evidence type="ECO:0000256" key="5">
    <source>
        <dbReference type="ARBA" id="ARBA00023015"/>
    </source>
</evidence>
<dbReference type="PANTHER" id="PTHR42713:SF3">
    <property type="entry name" value="TRANSCRIPTIONAL REGULATORY PROTEIN HPTR"/>
    <property type="match status" value="1"/>
</dbReference>
<reference evidence="11 12" key="1">
    <citation type="journal article" date="2023" name="Genome Announc.">
        <title>Pan-Genome Analyses of the Genus Cohnella and Proposal of the Novel Species Cohnella silvisoli sp. nov., Isolated from Forest Soil.</title>
        <authorList>
            <person name="Wang C."/>
            <person name="Mao L."/>
            <person name="Bao G."/>
            <person name="Zhu H."/>
        </authorList>
    </citation>
    <scope>NUCLEOTIDE SEQUENCE [LARGE SCALE GENOMIC DNA]</scope>
    <source>
        <strain evidence="11 12">NL03-T5-1</strain>
    </source>
</reference>
<dbReference type="Gene3D" id="1.10.10.60">
    <property type="entry name" value="Homeodomain-like"/>
    <property type="match status" value="2"/>
</dbReference>
<dbReference type="InterPro" id="IPR009057">
    <property type="entry name" value="Homeodomain-like_sf"/>
</dbReference>
<dbReference type="SUPFAM" id="SSF46689">
    <property type="entry name" value="Homeodomain-like"/>
    <property type="match status" value="1"/>
</dbReference>
<evidence type="ECO:0000256" key="7">
    <source>
        <dbReference type="ARBA" id="ARBA00023163"/>
    </source>
</evidence>
<keyword evidence="12" id="KW-1185">Reference proteome</keyword>
<dbReference type="Pfam" id="PF00072">
    <property type="entry name" value="Response_reg"/>
    <property type="match status" value="1"/>
</dbReference>
<dbReference type="InterPro" id="IPR020449">
    <property type="entry name" value="Tscrpt_reg_AraC-type_HTH"/>
</dbReference>
<accession>A0ABV1KW19</accession>
<dbReference type="PRINTS" id="PR00032">
    <property type="entry name" value="HTHARAC"/>
</dbReference>
<dbReference type="PROSITE" id="PS01124">
    <property type="entry name" value="HTH_ARAC_FAMILY_2"/>
    <property type="match status" value="1"/>
</dbReference>
<evidence type="ECO:0000259" key="10">
    <source>
        <dbReference type="PROSITE" id="PS50110"/>
    </source>
</evidence>
<keyword evidence="2" id="KW-0963">Cytoplasm</keyword>
<dbReference type="InterPro" id="IPR018062">
    <property type="entry name" value="HTH_AraC-typ_CS"/>
</dbReference>
<dbReference type="PROSITE" id="PS00041">
    <property type="entry name" value="HTH_ARAC_FAMILY_1"/>
    <property type="match status" value="1"/>
</dbReference>
<evidence type="ECO:0000313" key="12">
    <source>
        <dbReference type="Proteomes" id="UP001493487"/>
    </source>
</evidence>
<dbReference type="EMBL" id="JASKHM010000008">
    <property type="protein sequence ID" value="MEQ4483682.1"/>
    <property type="molecule type" value="Genomic_DNA"/>
</dbReference>
<keyword evidence="4" id="KW-0902">Two-component regulatory system</keyword>
<dbReference type="SUPFAM" id="SSF52172">
    <property type="entry name" value="CheY-like"/>
    <property type="match status" value="1"/>
</dbReference>
<dbReference type="InterPro" id="IPR018060">
    <property type="entry name" value="HTH_AraC"/>
</dbReference>
<gene>
    <name evidence="11" type="ORF">QJS35_14905</name>
</gene>
<dbReference type="PROSITE" id="PS50110">
    <property type="entry name" value="RESPONSE_REGULATORY"/>
    <property type="match status" value="1"/>
</dbReference>
<dbReference type="Proteomes" id="UP001493487">
    <property type="component" value="Unassembled WGS sequence"/>
</dbReference>
<protein>
    <submittedName>
        <fullName evidence="11">Response regulator</fullName>
    </submittedName>
</protein>
<evidence type="ECO:0000256" key="1">
    <source>
        <dbReference type="ARBA" id="ARBA00004496"/>
    </source>
</evidence>
<evidence type="ECO:0000313" key="11">
    <source>
        <dbReference type="EMBL" id="MEQ4483682.1"/>
    </source>
</evidence>
<dbReference type="Pfam" id="PF12833">
    <property type="entry name" value="HTH_18"/>
    <property type="match status" value="1"/>
</dbReference>
<name>A0ABV1KW19_9BACL</name>
<dbReference type="InterPro" id="IPR011006">
    <property type="entry name" value="CheY-like_superfamily"/>
</dbReference>
<proteinExistence type="predicted"/>
<evidence type="ECO:0000256" key="4">
    <source>
        <dbReference type="ARBA" id="ARBA00023012"/>
    </source>
</evidence>
<organism evidence="11 12">
    <name type="scientific">Cohnella silvisoli</name>
    <dbReference type="NCBI Taxonomy" id="2873699"/>
    <lineage>
        <taxon>Bacteria</taxon>
        <taxon>Bacillati</taxon>
        <taxon>Bacillota</taxon>
        <taxon>Bacilli</taxon>
        <taxon>Bacillales</taxon>
        <taxon>Paenibacillaceae</taxon>
        <taxon>Cohnella</taxon>
    </lineage>
</organism>
<evidence type="ECO:0000256" key="2">
    <source>
        <dbReference type="ARBA" id="ARBA00022490"/>
    </source>
</evidence>
<dbReference type="Gene3D" id="3.40.50.2300">
    <property type="match status" value="1"/>
</dbReference>
<keyword evidence="3 8" id="KW-0597">Phosphoprotein</keyword>
<dbReference type="SMART" id="SM00448">
    <property type="entry name" value="REC"/>
    <property type="match status" value="1"/>
</dbReference>
<dbReference type="PANTHER" id="PTHR42713">
    <property type="entry name" value="HISTIDINE KINASE-RELATED"/>
    <property type="match status" value="1"/>
</dbReference>
<keyword evidence="5" id="KW-0805">Transcription regulation</keyword>
<feature type="modified residue" description="4-aspartylphosphate" evidence="8">
    <location>
        <position position="57"/>
    </location>
</feature>
<comment type="subcellular location">
    <subcellularLocation>
        <location evidence="1">Cytoplasm</location>
    </subcellularLocation>
</comment>
<keyword evidence="6" id="KW-0238">DNA-binding</keyword>
<dbReference type="SMART" id="SM00342">
    <property type="entry name" value="HTH_ARAC"/>
    <property type="match status" value="1"/>
</dbReference>
<feature type="domain" description="HTH araC/xylS-type" evidence="9">
    <location>
        <begin position="416"/>
        <end position="515"/>
    </location>
</feature>
<dbReference type="InterPro" id="IPR001789">
    <property type="entry name" value="Sig_transdc_resp-reg_receiver"/>
</dbReference>